<proteinExistence type="predicted"/>
<dbReference type="STRING" id="1684307.A0A316UEX3"/>
<feature type="compositionally biased region" description="Basic and acidic residues" evidence="1">
    <location>
        <begin position="1"/>
        <end position="15"/>
    </location>
</feature>
<feature type="region of interest" description="Disordered" evidence="1">
    <location>
        <begin position="1065"/>
        <end position="1097"/>
    </location>
</feature>
<accession>A0A316UEX3</accession>
<dbReference type="PANTHER" id="PTHR10957">
    <property type="entry name" value="RAP1 GTPASE-GDP DISSOCIATION STIMULATOR 1"/>
    <property type="match status" value="1"/>
</dbReference>
<feature type="region of interest" description="Disordered" evidence="1">
    <location>
        <begin position="390"/>
        <end position="416"/>
    </location>
</feature>
<feature type="compositionally biased region" description="Polar residues" evidence="1">
    <location>
        <begin position="133"/>
        <end position="158"/>
    </location>
</feature>
<sequence>MSAQRHTDQDEEGKNNHHQPPLSSLIHPHLHSILVISSEHGLPEPKWSASKPDEKRSESSDKTITPSSSSTIKASSSRSQSGEERLRTSSSQSSLSKQRKLGSSSGSSRQSTPSSPRRSSDSNREDGGDALTTDGSRSNTVMMSPASERSQLDLSSSPPKGDSRESSPASSKKSSSDKRKKDKESVRPRTHNELWVQVADTVKVVADALRAEELREPMGKTSFVIHLLTLFSLTMTQHDVPASSPVPQNAAQASRSHKRGSSAESSLSEAAAKLDGINMAQIQCLRSLANLCIDNDDNRSELVAHDVPLFVLRLIKNTLESSPSADGCFSSSTLLLLKTAMGALLNLQLDHSESRRWLLKLPPAGSKRFAHHNNGGDGKGLTEEDHRAAHPNWHNSHHHASDPNRPDGGGGPFDMPEAGTILTLLEVATDPRIYSPGLALRSILGQDPKEEDQVEWQPPSGQWDRVESGAEVASWAARIIEDLLNFELEDAKAAHGGGEEIDTSMLTLFSKAALASHDQAWTWLPRALRGFMPADRSSADDPSPHLEDPDSDGPEDAAPFLDADLTILSLCGELLEACANIYQGNAPAAVKFKRNGLPKLNELLNFIEKGTSPFGTNASPAPGLLEQYGLEVEDVSMMAKEVSRAKSNAVKAVVSLVGEDENMAELFGDGGASPFLRRMKTWLQIDRSKREDLVSCALLSVANLARSDANCVSLVKEHDLVPLLVSLLRGKSSMLLSHAALGLLKNLCIPVANKKVIGASGIFDSLTSFLMKDKDHAQPIQFAAVGIAKHLAYSPRGGMERNVFAICHSAGEGKKSTLDALLDLINRTEDTPTKLEATRVLVNIIRTLWASSNHEEQHQPEDEREDDVDLSDARTRIGDSNVIDALCDMLRRGNKYPILLNEAIIGLTLLASSESAERAVIIAGALLGKERHGRSIDESATVEGEGKDTPPSGAQGNAHDLLNRAPPARSSTMDSMMSTYSSTTVTAASDSAADVLYEVLCHASASSDSSTGSEQGAKKGRDVPIEFAENTCTLLSTLVGGGQSGKGDAGKDLSIKLLPALRGLKSRTAGKGRESTNKAVQRALSSTEGAIKQDSES</sequence>
<dbReference type="InterPro" id="IPR016024">
    <property type="entry name" value="ARM-type_fold"/>
</dbReference>
<organism evidence="2 3">
    <name type="scientific">Pseudomicrostroma glucosiphilum</name>
    <dbReference type="NCBI Taxonomy" id="1684307"/>
    <lineage>
        <taxon>Eukaryota</taxon>
        <taxon>Fungi</taxon>
        <taxon>Dikarya</taxon>
        <taxon>Basidiomycota</taxon>
        <taxon>Ustilaginomycotina</taxon>
        <taxon>Exobasidiomycetes</taxon>
        <taxon>Microstromatales</taxon>
        <taxon>Microstromatales incertae sedis</taxon>
        <taxon>Pseudomicrostroma</taxon>
    </lineage>
</organism>
<dbReference type="Proteomes" id="UP000245942">
    <property type="component" value="Unassembled WGS sequence"/>
</dbReference>
<dbReference type="InterPro" id="IPR040144">
    <property type="entry name" value="RAP1GDS1"/>
</dbReference>
<evidence type="ECO:0000313" key="3">
    <source>
        <dbReference type="Proteomes" id="UP000245942"/>
    </source>
</evidence>
<feature type="region of interest" description="Disordered" evidence="1">
    <location>
        <begin position="534"/>
        <end position="558"/>
    </location>
</feature>
<evidence type="ECO:0000256" key="1">
    <source>
        <dbReference type="SAM" id="MobiDB-lite"/>
    </source>
</evidence>
<dbReference type="GO" id="GO:0005085">
    <property type="term" value="F:guanyl-nucleotide exchange factor activity"/>
    <property type="evidence" value="ECO:0007669"/>
    <property type="project" value="InterPro"/>
</dbReference>
<protein>
    <recommendedName>
        <fullName evidence="4">ARM repeat-containing protein</fullName>
    </recommendedName>
</protein>
<feature type="compositionally biased region" description="Basic and acidic residues" evidence="1">
    <location>
        <begin position="537"/>
        <end position="548"/>
    </location>
</feature>
<feature type="region of interest" description="Disordered" evidence="1">
    <location>
        <begin position="853"/>
        <end position="873"/>
    </location>
</feature>
<feature type="region of interest" description="Disordered" evidence="1">
    <location>
        <begin position="933"/>
        <end position="961"/>
    </location>
</feature>
<dbReference type="InterPro" id="IPR011989">
    <property type="entry name" value="ARM-like"/>
</dbReference>
<dbReference type="AlphaFoldDB" id="A0A316UEX3"/>
<feature type="compositionally biased region" description="Basic and acidic residues" evidence="1">
    <location>
        <begin position="118"/>
        <end position="127"/>
    </location>
</feature>
<feature type="region of interest" description="Disordered" evidence="1">
    <location>
        <begin position="1"/>
        <end position="192"/>
    </location>
</feature>
<reference evidence="2 3" key="1">
    <citation type="journal article" date="2018" name="Mol. Biol. Evol.">
        <title>Broad Genomic Sampling Reveals a Smut Pathogenic Ancestry of the Fungal Clade Ustilaginomycotina.</title>
        <authorList>
            <person name="Kijpornyongpan T."/>
            <person name="Mondo S.J."/>
            <person name="Barry K."/>
            <person name="Sandor L."/>
            <person name="Lee J."/>
            <person name="Lipzen A."/>
            <person name="Pangilinan J."/>
            <person name="LaButti K."/>
            <person name="Hainaut M."/>
            <person name="Henrissat B."/>
            <person name="Grigoriev I.V."/>
            <person name="Spatafora J.W."/>
            <person name="Aime M.C."/>
        </authorList>
    </citation>
    <scope>NUCLEOTIDE SEQUENCE [LARGE SCALE GENOMIC DNA]</scope>
    <source>
        <strain evidence="2 3">MCA 4718</strain>
    </source>
</reference>
<feature type="compositionally biased region" description="Low complexity" evidence="1">
    <location>
        <begin position="62"/>
        <end position="80"/>
    </location>
</feature>
<gene>
    <name evidence="2" type="ORF">BCV69DRAFT_311409</name>
</gene>
<dbReference type="OrthoDB" id="26149at2759"/>
<evidence type="ECO:0000313" key="2">
    <source>
        <dbReference type="EMBL" id="PWN21675.1"/>
    </source>
</evidence>
<keyword evidence="3" id="KW-1185">Reference proteome</keyword>
<feature type="compositionally biased region" description="Low complexity" evidence="1">
    <location>
        <begin position="88"/>
        <end position="117"/>
    </location>
</feature>
<feature type="compositionally biased region" description="Basic and acidic residues" evidence="1">
    <location>
        <begin position="174"/>
        <end position="192"/>
    </location>
</feature>
<dbReference type="RefSeq" id="XP_025348835.1">
    <property type="nucleotide sequence ID" value="XM_025494859.1"/>
</dbReference>
<feature type="region of interest" description="Disordered" evidence="1">
    <location>
        <begin position="240"/>
        <end position="267"/>
    </location>
</feature>
<feature type="compositionally biased region" description="Polar residues" evidence="1">
    <location>
        <begin position="245"/>
        <end position="254"/>
    </location>
</feature>
<evidence type="ECO:0008006" key="4">
    <source>
        <dbReference type="Google" id="ProtNLM"/>
    </source>
</evidence>
<dbReference type="EMBL" id="KZ819324">
    <property type="protein sequence ID" value="PWN21675.1"/>
    <property type="molecule type" value="Genomic_DNA"/>
</dbReference>
<dbReference type="GeneID" id="37016593"/>
<dbReference type="SUPFAM" id="SSF48371">
    <property type="entry name" value="ARM repeat"/>
    <property type="match status" value="1"/>
</dbReference>
<feature type="compositionally biased region" description="Basic and acidic residues" evidence="1">
    <location>
        <begin position="51"/>
        <end position="61"/>
    </location>
</feature>
<name>A0A316UEX3_9BASI</name>
<dbReference type="Gene3D" id="1.25.10.10">
    <property type="entry name" value="Leucine-rich Repeat Variant"/>
    <property type="match status" value="1"/>
</dbReference>
<feature type="compositionally biased region" description="Polar residues" evidence="1">
    <location>
        <begin position="1077"/>
        <end position="1088"/>
    </location>
</feature>